<sequence>MKSVTVPYIEGLETMSPENREIEMEIHGSRIYVDTANWPEEWPYRPAVTASVARSASHLFIAYHVRGLDLRAEAMEDNGPVWEDSCCEFFISDPSDGTYYNFEMNCIGTLLGAKRKSRSECTHFDSARLAEVIRYTSLKRERYDISGKVFTWDAVMGIPFSLVGLDGSRLPERVRANFYKCGDKTAHPHFLSWNPIDVPSPDFHRPDFFGELILK</sequence>
<feature type="domain" description="Carbohydrate-binding" evidence="1">
    <location>
        <begin position="32"/>
        <end position="213"/>
    </location>
</feature>
<evidence type="ECO:0000313" key="3">
    <source>
        <dbReference type="Proteomes" id="UP000823619"/>
    </source>
</evidence>
<dbReference type="InterPro" id="IPR010502">
    <property type="entry name" value="Carb-bd_dom_fam9"/>
</dbReference>
<evidence type="ECO:0000259" key="1">
    <source>
        <dbReference type="Pfam" id="PF16011"/>
    </source>
</evidence>
<dbReference type="GO" id="GO:0004553">
    <property type="term" value="F:hydrolase activity, hydrolyzing O-glycosyl compounds"/>
    <property type="evidence" value="ECO:0007669"/>
    <property type="project" value="InterPro"/>
</dbReference>
<name>A0A9D9HCQ0_9BACT</name>
<accession>A0A9D9HCQ0</accession>
<dbReference type="SUPFAM" id="SSF49344">
    <property type="entry name" value="CBD9-like"/>
    <property type="match status" value="1"/>
</dbReference>
<dbReference type="EMBL" id="JADIMO010000135">
    <property type="protein sequence ID" value="MBO8446054.1"/>
    <property type="molecule type" value="Genomic_DNA"/>
</dbReference>
<dbReference type="GO" id="GO:0030246">
    <property type="term" value="F:carbohydrate binding"/>
    <property type="evidence" value="ECO:0007669"/>
    <property type="project" value="InterPro"/>
</dbReference>
<comment type="caution">
    <text evidence="2">The sequence shown here is derived from an EMBL/GenBank/DDBJ whole genome shotgun (WGS) entry which is preliminary data.</text>
</comment>
<gene>
    <name evidence="2" type="ORF">IAC23_10260</name>
</gene>
<evidence type="ECO:0000313" key="2">
    <source>
        <dbReference type="EMBL" id="MBO8446054.1"/>
    </source>
</evidence>
<organism evidence="2 3">
    <name type="scientific">Candidatus Cryptobacteroides merdavium</name>
    <dbReference type="NCBI Taxonomy" id="2840769"/>
    <lineage>
        <taxon>Bacteria</taxon>
        <taxon>Pseudomonadati</taxon>
        <taxon>Bacteroidota</taxon>
        <taxon>Bacteroidia</taxon>
        <taxon>Bacteroidales</taxon>
        <taxon>Candidatus Cryptobacteroides</taxon>
    </lineage>
</organism>
<proteinExistence type="predicted"/>
<dbReference type="Gene3D" id="2.60.40.1190">
    <property type="match status" value="1"/>
</dbReference>
<reference evidence="2" key="2">
    <citation type="journal article" date="2021" name="PeerJ">
        <title>Extensive microbial diversity within the chicken gut microbiome revealed by metagenomics and culture.</title>
        <authorList>
            <person name="Gilroy R."/>
            <person name="Ravi A."/>
            <person name="Getino M."/>
            <person name="Pursley I."/>
            <person name="Horton D.L."/>
            <person name="Alikhan N.F."/>
            <person name="Baker D."/>
            <person name="Gharbi K."/>
            <person name="Hall N."/>
            <person name="Watson M."/>
            <person name="Adriaenssens E.M."/>
            <person name="Foster-Nyarko E."/>
            <person name="Jarju S."/>
            <person name="Secka A."/>
            <person name="Antonio M."/>
            <person name="Oren A."/>
            <person name="Chaudhuri R.R."/>
            <person name="La Ragione R."/>
            <person name="Hildebrand F."/>
            <person name="Pallen M.J."/>
        </authorList>
    </citation>
    <scope>NUCLEOTIDE SEQUENCE</scope>
    <source>
        <strain evidence="2">D5-748</strain>
    </source>
</reference>
<protein>
    <recommendedName>
        <fullName evidence="1">Carbohydrate-binding domain-containing protein</fullName>
    </recommendedName>
</protein>
<dbReference type="GO" id="GO:0016052">
    <property type="term" value="P:carbohydrate catabolic process"/>
    <property type="evidence" value="ECO:0007669"/>
    <property type="project" value="InterPro"/>
</dbReference>
<dbReference type="AlphaFoldDB" id="A0A9D9HCQ0"/>
<reference evidence="2" key="1">
    <citation type="submission" date="2020-10" db="EMBL/GenBank/DDBJ databases">
        <authorList>
            <person name="Gilroy R."/>
        </authorList>
    </citation>
    <scope>NUCLEOTIDE SEQUENCE</scope>
    <source>
        <strain evidence="2">D5-748</strain>
    </source>
</reference>
<dbReference type="CDD" id="cd09620">
    <property type="entry name" value="CBM9_like_3"/>
    <property type="match status" value="1"/>
</dbReference>
<dbReference type="Proteomes" id="UP000823619">
    <property type="component" value="Unassembled WGS sequence"/>
</dbReference>
<dbReference type="Pfam" id="PF16011">
    <property type="entry name" value="CBM9_2"/>
    <property type="match status" value="1"/>
</dbReference>